<evidence type="ECO:0000256" key="1">
    <source>
        <dbReference type="ARBA" id="ARBA00005350"/>
    </source>
</evidence>
<reference evidence="3 4" key="1">
    <citation type="journal article" date="2013" name="Nature">
        <title>Insights into bilaterian evolution from three spiralian genomes.</title>
        <authorList>
            <person name="Simakov O."/>
            <person name="Marletaz F."/>
            <person name="Cho S.J."/>
            <person name="Edsinger-Gonzales E."/>
            <person name="Havlak P."/>
            <person name="Hellsten U."/>
            <person name="Kuo D.H."/>
            <person name="Larsson T."/>
            <person name="Lv J."/>
            <person name="Arendt D."/>
            <person name="Savage R."/>
            <person name="Osoegawa K."/>
            <person name="de Jong P."/>
            <person name="Grimwood J."/>
            <person name="Chapman J.A."/>
            <person name="Shapiro H."/>
            <person name="Aerts A."/>
            <person name="Otillar R.P."/>
            <person name="Terry A.Y."/>
            <person name="Boore J.L."/>
            <person name="Grigoriev I.V."/>
            <person name="Lindberg D.R."/>
            <person name="Seaver E.C."/>
            <person name="Weisblat D.A."/>
            <person name="Putnam N.H."/>
            <person name="Rokhsar D.S."/>
        </authorList>
    </citation>
    <scope>NUCLEOTIDE SEQUENCE [LARGE SCALE GENOMIC DNA]</scope>
</reference>
<dbReference type="GO" id="GO:0005886">
    <property type="term" value="C:plasma membrane"/>
    <property type="evidence" value="ECO:0007669"/>
    <property type="project" value="TreeGrafter"/>
</dbReference>
<proteinExistence type="inferred from homology"/>
<dbReference type="PANTHER" id="PTHR23248:SF9">
    <property type="entry name" value="PHOSPHOLIPID SCRAMBLASE"/>
    <property type="match status" value="1"/>
</dbReference>
<dbReference type="InterPro" id="IPR025659">
    <property type="entry name" value="Tubby-like_C"/>
</dbReference>
<name>V4B0W1_LOTGI</name>
<keyword evidence="4" id="KW-1185">Reference proteome</keyword>
<dbReference type="AlphaFoldDB" id="V4B0W1"/>
<dbReference type="CTD" id="20245413"/>
<dbReference type="GeneID" id="20245413"/>
<protein>
    <recommendedName>
        <fullName evidence="2">Phospholipid scramblase</fullName>
    </recommendedName>
</protein>
<comment type="similarity">
    <text evidence="1 2">Belongs to the phospholipid scramblase family.</text>
</comment>
<comment type="cofactor">
    <cofactor evidence="2">
        <name>Ca(2+)</name>
        <dbReference type="ChEBI" id="CHEBI:29108"/>
    </cofactor>
</comment>
<evidence type="ECO:0000256" key="2">
    <source>
        <dbReference type="RuleBase" id="RU363116"/>
    </source>
</evidence>
<dbReference type="HOGENOM" id="CLU_053024_2_0_1"/>
<dbReference type="SUPFAM" id="SSF54518">
    <property type="entry name" value="Tubby C-terminal domain-like"/>
    <property type="match status" value="1"/>
</dbReference>
<dbReference type="EMBL" id="KB200639">
    <property type="protein sequence ID" value="ESP00896.1"/>
    <property type="molecule type" value="Genomic_DNA"/>
</dbReference>
<evidence type="ECO:0000313" key="4">
    <source>
        <dbReference type="Proteomes" id="UP000030746"/>
    </source>
</evidence>
<organism evidence="3 4">
    <name type="scientific">Lottia gigantea</name>
    <name type="common">Giant owl limpet</name>
    <dbReference type="NCBI Taxonomy" id="225164"/>
    <lineage>
        <taxon>Eukaryota</taxon>
        <taxon>Metazoa</taxon>
        <taxon>Spiralia</taxon>
        <taxon>Lophotrochozoa</taxon>
        <taxon>Mollusca</taxon>
        <taxon>Gastropoda</taxon>
        <taxon>Patellogastropoda</taxon>
        <taxon>Lottioidea</taxon>
        <taxon>Lottiidae</taxon>
        <taxon>Lottia</taxon>
    </lineage>
</organism>
<gene>
    <name evidence="3" type="ORF">LOTGIDRAFT_200611</name>
</gene>
<dbReference type="OrthoDB" id="191150at2759"/>
<dbReference type="InterPro" id="IPR005552">
    <property type="entry name" value="Scramblase"/>
</dbReference>
<evidence type="ECO:0000313" key="3">
    <source>
        <dbReference type="EMBL" id="ESP00896.1"/>
    </source>
</evidence>
<dbReference type="RefSeq" id="XP_009048432.1">
    <property type="nucleotide sequence ID" value="XM_009050184.1"/>
</dbReference>
<keyword evidence="2" id="KW-0106">Calcium</keyword>
<dbReference type="Proteomes" id="UP000030746">
    <property type="component" value="Unassembled WGS sequence"/>
</dbReference>
<dbReference type="GO" id="GO:0017128">
    <property type="term" value="F:phospholipid scramblase activity"/>
    <property type="evidence" value="ECO:0007669"/>
    <property type="project" value="InterPro"/>
</dbReference>
<accession>V4B0W1</accession>
<keyword evidence="2" id="KW-0564">Palmitate</keyword>
<dbReference type="PANTHER" id="PTHR23248">
    <property type="entry name" value="PHOSPHOLIPID SCRAMBLASE-RELATED"/>
    <property type="match status" value="1"/>
</dbReference>
<dbReference type="KEGG" id="lgi:LOTGIDRAFT_200611"/>
<comment type="function">
    <text evidence="2">May mediate accelerated ATP-independent bidirectional transbilayer migration of phospholipids upon binding calcium ions that results in a loss of phospholipid asymmetry in the plasma membrane.</text>
</comment>
<sequence>MMMQPTAGGAPVGGQGGWIPAPQQVPVDCPPGLQYLTQVDQLMVKQKLEAIEAVTGFETNNKYEITNSMGQRIYQAVEDTCCCTRNCCGASRPFDIKILDNTRKQVIHLSRPLRCSTCWCPCCLQKVTVEAPPGKTVGYVRQAWSCCKPKFKINDASDQTILRIKGPCCQWNICGDIDFDVTSADESTDVGRISKQWTGLAKEMFTDADNFGMSFPLDLDVKIKSVMLGAVFLIDFMFFEKDKDDVKSSEVIIICFAFNKTVFDCTVC</sequence>
<keyword evidence="2" id="KW-0449">Lipoprotein</keyword>
<dbReference type="Pfam" id="PF03803">
    <property type="entry name" value="Scramblase"/>
    <property type="match status" value="1"/>
</dbReference>
<dbReference type="OMA" id="CLARPIM"/>